<keyword evidence="2 6" id="KW-0812">Transmembrane</keyword>
<feature type="transmembrane region" description="Helical" evidence="6">
    <location>
        <begin position="416"/>
        <end position="436"/>
    </location>
</feature>
<comment type="caution">
    <text evidence="8">The sequence shown here is derived from an EMBL/GenBank/DDBJ whole genome shotgun (WGS) entry which is preliminary data.</text>
</comment>
<dbReference type="Pfam" id="PF07690">
    <property type="entry name" value="MFS_1"/>
    <property type="match status" value="1"/>
</dbReference>
<evidence type="ECO:0000256" key="2">
    <source>
        <dbReference type="ARBA" id="ARBA00022692"/>
    </source>
</evidence>
<dbReference type="InterPro" id="IPR036259">
    <property type="entry name" value="MFS_trans_sf"/>
</dbReference>
<feature type="compositionally biased region" description="Basic and acidic residues" evidence="5">
    <location>
        <begin position="28"/>
        <end position="47"/>
    </location>
</feature>
<feature type="compositionally biased region" description="Polar residues" evidence="5">
    <location>
        <begin position="597"/>
        <end position="607"/>
    </location>
</feature>
<feature type="transmembrane region" description="Helical" evidence="6">
    <location>
        <begin position="189"/>
        <end position="211"/>
    </location>
</feature>
<reference evidence="8" key="1">
    <citation type="submission" date="2023-10" db="EMBL/GenBank/DDBJ databases">
        <title>Genome assembly of Pristionchus species.</title>
        <authorList>
            <person name="Yoshida K."/>
            <person name="Sommer R.J."/>
        </authorList>
    </citation>
    <scope>NUCLEOTIDE SEQUENCE</scope>
    <source>
        <strain evidence="8">RS0144</strain>
    </source>
</reference>
<dbReference type="SUPFAM" id="SSF103473">
    <property type="entry name" value="MFS general substrate transporter"/>
    <property type="match status" value="1"/>
</dbReference>
<evidence type="ECO:0000259" key="7">
    <source>
        <dbReference type="PROSITE" id="PS50850"/>
    </source>
</evidence>
<dbReference type="Proteomes" id="UP001432027">
    <property type="component" value="Unassembled WGS sequence"/>
</dbReference>
<dbReference type="PANTHER" id="PTHR24064">
    <property type="entry name" value="SOLUTE CARRIER FAMILY 22 MEMBER"/>
    <property type="match status" value="1"/>
</dbReference>
<name>A0AAV5UH61_9BILA</name>
<feature type="transmembrane region" description="Helical" evidence="6">
    <location>
        <begin position="162"/>
        <end position="182"/>
    </location>
</feature>
<proteinExistence type="predicted"/>
<feature type="region of interest" description="Disordered" evidence="5">
    <location>
        <begin position="1"/>
        <end position="54"/>
    </location>
</feature>
<keyword evidence="4 6" id="KW-0472">Membrane</keyword>
<evidence type="ECO:0000313" key="9">
    <source>
        <dbReference type="Proteomes" id="UP001432027"/>
    </source>
</evidence>
<feature type="domain" description="Major facilitator superfamily (MFS) profile" evidence="7">
    <location>
        <begin position="90"/>
        <end position="557"/>
    </location>
</feature>
<feature type="transmembrane region" description="Helical" evidence="6">
    <location>
        <begin position="217"/>
        <end position="237"/>
    </location>
</feature>
<dbReference type="EMBL" id="BTSX01000006">
    <property type="protein sequence ID" value="GMT05622.1"/>
    <property type="molecule type" value="Genomic_DNA"/>
</dbReference>
<feature type="transmembrane region" description="Helical" evidence="6">
    <location>
        <begin position="443"/>
        <end position="466"/>
    </location>
</feature>
<dbReference type="GO" id="GO:0016020">
    <property type="term" value="C:membrane"/>
    <property type="evidence" value="ECO:0007669"/>
    <property type="project" value="UniProtKB-SubCell"/>
</dbReference>
<organism evidence="8 9">
    <name type="scientific">Pristionchus entomophagus</name>
    <dbReference type="NCBI Taxonomy" id="358040"/>
    <lineage>
        <taxon>Eukaryota</taxon>
        <taxon>Metazoa</taxon>
        <taxon>Ecdysozoa</taxon>
        <taxon>Nematoda</taxon>
        <taxon>Chromadorea</taxon>
        <taxon>Rhabditida</taxon>
        <taxon>Rhabditina</taxon>
        <taxon>Diplogasteromorpha</taxon>
        <taxon>Diplogasteroidea</taxon>
        <taxon>Neodiplogasteridae</taxon>
        <taxon>Pristionchus</taxon>
    </lineage>
</organism>
<feature type="region of interest" description="Disordered" evidence="5">
    <location>
        <begin position="562"/>
        <end position="607"/>
    </location>
</feature>
<keyword evidence="3 6" id="KW-1133">Transmembrane helix</keyword>
<dbReference type="Gene3D" id="1.20.1250.20">
    <property type="entry name" value="MFS general substrate transporter like domains"/>
    <property type="match status" value="1"/>
</dbReference>
<dbReference type="InterPro" id="IPR005829">
    <property type="entry name" value="Sugar_transporter_CS"/>
</dbReference>
<dbReference type="GO" id="GO:0022857">
    <property type="term" value="F:transmembrane transporter activity"/>
    <property type="evidence" value="ECO:0007669"/>
    <property type="project" value="InterPro"/>
</dbReference>
<comment type="subcellular location">
    <subcellularLocation>
        <location evidence="1">Membrane</location>
        <topology evidence="1">Multi-pass membrane protein</topology>
    </subcellularLocation>
</comment>
<feature type="transmembrane region" description="Helical" evidence="6">
    <location>
        <begin position="383"/>
        <end position="404"/>
    </location>
</feature>
<evidence type="ECO:0000256" key="4">
    <source>
        <dbReference type="ARBA" id="ARBA00023136"/>
    </source>
</evidence>
<feature type="non-terminal residue" evidence="8">
    <location>
        <position position="1"/>
    </location>
</feature>
<sequence>DDVDLGSAGGTTGDHGGRSSNEGEEDTVEGRDTSTVEKRMASRDAIHPLKRKRSRSRSDEKVSLWQDFGTYQICLLFATQFSYMPIAASILCTSFMKMTTEGCSLVLAARNGTAGPAGANETTTASPTWYRGTGTVPEGEFHSLFTLWGLDCTEGAQTIQTWLSTAIMVGGLVGALISGFVADRFGRKPVVIASLVVVSLGNGLLLLSSLLSWPLTLPIFVVIGGACGGYMTTNLVLVVESLCLPSSRLLVVALNGWSLSMAGTALLAFMCPNWFQYHLAVAIISSICALGLYFIADESLLWLKSSHKVTRFDRASERLIQFNGGEGCKDIALLCQLEKDEAAAPARPLAARETDESGGQTVRAAPSMTYIDLFNEGSLRPHLLSLVYCFFSSSVVSFGCYFAIDSLSGNRYANLAMAGIGKFGLGLLPFAVSSCVSRKQVALVSVAAAAIATWVVLACLLAGLPFQSVAITVLSLVATAALDPTWKISHLYSTELFPTSMRNMARGLCNSAGRIGSSLAPGITHLRHETPGVTYGMFALLLTAQLVITAVFLPKQLPSELQDSVPGPLISAEKKKKAKRSEFDDQEEEVGSRDDSSQLSETAPLTP</sequence>
<evidence type="ECO:0000256" key="3">
    <source>
        <dbReference type="ARBA" id="ARBA00022989"/>
    </source>
</evidence>
<keyword evidence="9" id="KW-1185">Reference proteome</keyword>
<dbReference type="AlphaFoldDB" id="A0AAV5UH61"/>
<evidence type="ECO:0000256" key="5">
    <source>
        <dbReference type="SAM" id="MobiDB-lite"/>
    </source>
</evidence>
<dbReference type="InterPro" id="IPR020846">
    <property type="entry name" value="MFS_dom"/>
</dbReference>
<evidence type="ECO:0000313" key="8">
    <source>
        <dbReference type="EMBL" id="GMT05622.1"/>
    </source>
</evidence>
<feature type="transmembrane region" description="Helical" evidence="6">
    <location>
        <begin position="275"/>
        <end position="296"/>
    </location>
</feature>
<evidence type="ECO:0000256" key="6">
    <source>
        <dbReference type="SAM" id="Phobius"/>
    </source>
</evidence>
<dbReference type="InterPro" id="IPR011701">
    <property type="entry name" value="MFS"/>
</dbReference>
<accession>A0AAV5UH61</accession>
<evidence type="ECO:0000256" key="1">
    <source>
        <dbReference type="ARBA" id="ARBA00004141"/>
    </source>
</evidence>
<dbReference type="PROSITE" id="PS00216">
    <property type="entry name" value="SUGAR_TRANSPORT_1"/>
    <property type="match status" value="1"/>
</dbReference>
<dbReference type="PROSITE" id="PS50850">
    <property type="entry name" value="MFS"/>
    <property type="match status" value="1"/>
</dbReference>
<gene>
    <name evidence="8" type="ORF">PENTCL1PPCAC_27796</name>
</gene>
<feature type="transmembrane region" description="Helical" evidence="6">
    <location>
        <begin position="533"/>
        <end position="553"/>
    </location>
</feature>
<protein>
    <recommendedName>
        <fullName evidence="7">Major facilitator superfamily (MFS) profile domain-containing protein</fullName>
    </recommendedName>
</protein>
<feature type="transmembrane region" description="Helical" evidence="6">
    <location>
        <begin position="249"/>
        <end position="269"/>
    </location>
</feature>